<dbReference type="InterPro" id="IPR000725">
    <property type="entry name" value="Olfact_rcpt"/>
</dbReference>
<dbReference type="Proteomes" id="UP000824782">
    <property type="component" value="Unassembled WGS sequence"/>
</dbReference>
<dbReference type="Pfam" id="PF13853">
    <property type="entry name" value="7tm_4"/>
    <property type="match status" value="1"/>
</dbReference>
<dbReference type="GO" id="GO:0004930">
    <property type="term" value="F:G protein-coupled receptor activity"/>
    <property type="evidence" value="ECO:0007669"/>
    <property type="project" value="UniProtKB-KW"/>
</dbReference>
<dbReference type="InterPro" id="IPR050516">
    <property type="entry name" value="Olfactory_GPCR"/>
</dbReference>
<evidence type="ECO:0000256" key="11">
    <source>
        <dbReference type="RuleBase" id="RU363047"/>
    </source>
</evidence>
<evidence type="ECO:0000259" key="12">
    <source>
        <dbReference type="PROSITE" id="PS50262"/>
    </source>
</evidence>
<evidence type="ECO:0000256" key="3">
    <source>
        <dbReference type="ARBA" id="ARBA00022692"/>
    </source>
</evidence>
<evidence type="ECO:0000256" key="8">
    <source>
        <dbReference type="ARBA" id="ARBA00023170"/>
    </source>
</evidence>
<feature type="transmembrane region" description="Helical" evidence="11">
    <location>
        <begin position="27"/>
        <end position="48"/>
    </location>
</feature>
<sequence length="313" mass="36361">MEDKNQTWMEYFTMKGISDLPQLQTPIFLLFLVIYLIILSGNSAILLLICNDRRLQTPMYYFLSHLSIMDISYGTVTMHKTLAMYVSGDASVSRSACFSQMYFYVALICCEFVLLAAMSYDRYVAVCNPLRYVTIMNTKVCSVLSSVSWVIGICEAAPTMYMVYEIHCFKSYEINHFFCDLLVIMKQFCYKAYKMQHLIFVESIFIGFVPCTLTLTSYVFIIRTILMIRSSTGRRKTFYTCSSHITVVCLLYVTLFCVYFRPTSSYMTETEKLFTLLYTALTPMLNPLIYSLKNKDVKMAFKRLMKNNIKILL</sequence>
<keyword evidence="4 11" id="KW-0552">Olfaction</keyword>
<dbReference type="InterPro" id="IPR017452">
    <property type="entry name" value="GPCR_Rhodpsn_7TM"/>
</dbReference>
<evidence type="ECO:0000313" key="13">
    <source>
        <dbReference type="EMBL" id="KAG8552792.1"/>
    </source>
</evidence>
<comment type="subcellular location">
    <subcellularLocation>
        <location evidence="1 11">Cell membrane</location>
        <topology evidence="1 11">Multi-pass membrane protein</topology>
    </subcellularLocation>
</comment>
<dbReference type="PRINTS" id="PR00237">
    <property type="entry name" value="GPCRRHODOPSN"/>
</dbReference>
<dbReference type="PROSITE" id="PS00237">
    <property type="entry name" value="G_PROTEIN_RECEP_F1_1"/>
    <property type="match status" value="1"/>
</dbReference>
<organism evidence="13 14">
    <name type="scientific">Engystomops pustulosus</name>
    <name type="common">Tungara frog</name>
    <name type="synonym">Physalaemus pustulosus</name>
    <dbReference type="NCBI Taxonomy" id="76066"/>
    <lineage>
        <taxon>Eukaryota</taxon>
        <taxon>Metazoa</taxon>
        <taxon>Chordata</taxon>
        <taxon>Craniata</taxon>
        <taxon>Vertebrata</taxon>
        <taxon>Euteleostomi</taxon>
        <taxon>Amphibia</taxon>
        <taxon>Batrachia</taxon>
        <taxon>Anura</taxon>
        <taxon>Neobatrachia</taxon>
        <taxon>Hyloidea</taxon>
        <taxon>Leptodactylidae</taxon>
        <taxon>Leiuperinae</taxon>
        <taxon>Engystomops</taxon>
    </lineage>
</organism>
<name>A0AAV6ZTT7_ENGPU</name>
<evidence type="ECO:0000256" key="6">
    <source>
        <dbReference type="ARBA" id="ARBA00023040"/>
    </source>
</evidence>
<comment type="similarity">
    <text evidence="10">Belongs to the G-protein coupled receptor 1 family.</text>
</comment>
<evidence type="ECO:0000256" key="9">
    <source>
        <dbReference type="ARBA" id="ARBA00023224"/>
    </source>
</evidence>
<keyword evidence="2 11" id="KW-1003">Cell membrane</keyword>
<feature type="transmembrane region" description="Helical" evidence="11">
    <location>
        <begin position="204"/>
        <end position="226"/>
    </location>
</feature>
<dbReference type="CDD" id="cd13954">
    <property type="entry name" value="7tmA_OR"/>
    <property type="match status" value="1"/>
</dbReference>
<dbReference type="FunFam" id="1.20.1070.10:FF:000268">
    <property type="entry name" value="Putative olfactory receptor 2I1"/>
    <property type="match status" value="1"/>
</dbReference>
<evidence type="ECO:0000256" key="7">
    <source>
        <dbReference type="ARBA" id="ARBA00023136"/>
    </source>
</evidence>
<dbReference type="GO" id="GO:0005886">
    <property type="term" value="C:plasma membrane"/>
    <property type="evidence" value="ECO:0007669"/>
    <property type="project" value="UniProtKB-SubCell"/>
</dbReference>
<dbReference type="GO" id="GO:0004984">
    <property type="term" value="F:olfactory receptor activity"/>
    <property type="evidence" value="ECO:0007669"/>
    <property type="project" value="InterPro"/>
</dbReference>
<proteinExistence type="inferred from homology"/>
<dbReference type="PRINTS" id="PR00245">
    <property type="entry name" value="OLFACTORYR"/>
</dbReference>
<reference evidence="13" key="1">
    <citation type="thesis" date="2020" institute="ProQuest LLC" country="789 East Eisenhower Parkway, Ann Arbor, MI, USA">
        <title>Comparative Genomics and Chromosome Evolution.</title>
        <authorList>
            <person name="Mudd A.B."/>
        </authorList>
    </citation>
    <scope>NUCLEOTIDE SEQUENCE</scope>
    <source>
        <strain evidence="13">237g6f4</strain>
        <tissue evidence="13">Blood</tissue>
    </source>
</reference>
<evidence type="ECO:0000256" key="10">
    <source>
        <dbReference type="RuleBase" id="RU000688"/>
    </source>
</evidence>
<feature type="transmembrane region" description="Helical" evidence="11">
    <location>
        <begin position="60"/>
        <end position="81"/>
    </location>
</feature>
<dbReference type="AlphaFoldDB" id="A0AAV6ZTT7"/>
<feature type="transmembrane region" description="Helical" evidence="11">
    <location>
        <begin position="140"/>
        <end position="164"/>
    </location>
</feature>
<feature type="transmembrane region" description="Helical" evidence="11">
    <location>
        <begin position="273"/>
        <end position="292"/>
    </location>
</feature>
<accession>A0AAV6ZTT7</accession>
<evidence type="ECO:0000313" key="14">
    <source>
        <dbReference type="Proteomes" id="UP000824782"/>
    </source>
</evidence>
<keyword evidence="8 10" id="KW-0675">Receptor</keyword>
<dbReference type="PANTHER" id="PTHR26452">
    <property type="entry name" value="OLFACTORY RECEPTOR"/>
    <property type="match status" value="1"/>
</dbReference>
<keyword evidence="3 10" id="KW-0812">Transmembrane</keyword>
<gene>
    <name evidence="13" type="ORF">GDO81_003067</name>
</gene>
<keyword evidence="11" id="KW-0716">Sensory transduction</keyword>
<keyword evidence="9 10" id="KW-0807">Transducer</keyword>
<feature type="domain" description="G-protein coupled receptors family 1 profile" evidence="12">
    <location>
        <begin position="41"/>
        <end position="290"/>
    </location>
</feature>
<evidence type="ECO:0000256" key="5">
    <source>
        <dbReference type="ARBA" id="ARBA00022989"/>
    </source>
</evidence>
<dbReference type="EMBL" id="WNYA01000010">
    <property type="protein sequence ID" value="KAG8552792.1"/>
    <property type="molecule type" value="Genomic_DNA"/>
</dbReference>
<keyword evidence="14" id="KW-1185">Reference proteome</keyword>
<keyword evidence="6 10" id="KW-0297">G-protein coupled receptor</keyword>
<dbReference type="PROSITE" id="PS50262">
    <property type="entry name" value="G_PROTEIN_RECEP_F1_2"/>
    <property type="match status" value="1"/>
</dbReference>
<dbReference type="Gene3D" id="1.20.1070.10">
    <property type="entry name" value="Rhodopsin 7-helix transmembrane proteins"/>
    <property type="match status" value="1"/>
</dbReference>
<feature type="transmembrane region" description="Helical" evidence="11">
    <location>
        <begin position="101"/>
        <end position="120"/>
    </location>
</feature>
<protein>
    <recommendedName>
        <fullName evidence="11">Olfactory receptor</fullName>
    </recommendedName>
</protein>
<comment type="caution">
    <text evidence="13">The sequence shown here is derived from an EMBL/GenBank/DDBJ whole genome shotgun (WGS) entry which is preliminary data.</text>
</comment>
<dbReference type="InterPro" id="IPR000276">
    <property type="entry name" value="GPCR_Rhodpsn"/>
</dbReference>
<feature type="transmembrane region" description="Helical" evidence="11">
    <location>
        <begin position="238"/>
        <end position="261"/>
    </location>
</feature>
<evidence type="ECO:0000256" key="2">
    <source>
        <dbReference type="ARBA" id="ARBA00022475"/>
    </source>
</evidence>
<keyword evidence="5 11" id="KW-1133">Transmembrane helix</keyword>
<evidence type="ECO:0000256" key="4">
    <source>
        <dbReference type="ARBA" id="ARBA00022725"/>
    </source>
</evidence>
<keyword evidence="7 11" id="KW-0472">Membrane</keyword>
<dbReference type="SUPFAM" id="SSF81321">
    <property type="entry name" value="Family A G protein-coupled receptor-like"/>
    <property type="match status" value="1"/>
</dbReference>
<evidence type="ECO:0000256" key="1">
    <source>
        <dbReference type="ARBA" id="ARBA00004651"/>
    </source>
</evidence>